<evidence type="ECO:0000313" key="2">
    <source>
        <dbReference type="Proteomes" id="UP000325081"/>
    </source>
</evidence>
<keyword evidence="1" id="KW-0812">Transmembrane</keyword>
<name>A0A5A7PZX4_STRAF</name>
<dbReference type="OrthoDB" id="1919066at2759"/>
<dbReference type="AlphaFoldDB" id="A0A5A7PZX4"/>
<comment type="caution">
    <text evidence="1">The sequence shown here is derived from an EMBL/GenBank/DDBJ whole genome shotgun (WGS) entry which is preliminary data.</text>
</comment>
<accession>A0A5A7PZX4</accession>
<keyword evidence="2" id="KW-1185">Reference proteome</keyword>
<sequence length="182" mass="20488">MTSGWYKVNLFRRSRHLTFNNLFDGLIGKISMCGVIRNPRKDRLRLPPRSHEDLYARPARLLLGPGMAPGEVAAMPQHELNGPSTENDSDGLNRLNETGPLLWRKKPCPFPSLLGKLLLNYEKDREAHGAKAPRGQFLCLVCPPFFECPARFTGLLAYQALARCPLARQAKERSLSLLCSLY</sequence>
<keyword evidence="1" id="KW-0472">Membrane</keyword>
<evidence type="ECO:0000313" key="1">
    <source>
        <dbReference type="EMBL" id="GER38206.1"/>
    </source>
</evidence>
<gene>
    <name evidence="1" type="ORF">STAS_14695</name>
</gene>
<organism evidence="1 2">
    <name type="scientific">Striga asiatica</name>
    <name type="common">Asiatic witchweed</name>
    <name type="synonym">Buchnera asiatica</name>
    <dbReference type="NCBI Taxonomy" id="4170"/>
    <lineage>
        <taxon>Eukaryota</taxon>
        <taxon>Viridiplantae</taxon>
        <taxon>Streptophyta</taxon>
        <taxon>Embryophyta</taxon>
        <taxon>Tracheophyta</taxon>
        <taxon>Spermatophyta</taxon>
        <taxon>Magnoliopsida</taxon>
        <taxon>eudicotyledons</taxon>
        <taxon>Gunneridae</taxon>
        <taxon>Pentapetalae</taxon>
        <taxon>asterids</taxon>
        <taxon>lamiids</taxon>
        <taxon>Lamiales</taxon>
        <taxon>Orobanchaceae</taxon>
        <taxon>Buchnereae</taxon>
        <taxon>Striga</taxon>
    </lineage>
</organism>
<dbReference type="Proteomes" id="UP000325081">
    <property type="component" value="Unassembled WGS sequence"/>
</dbReference>
<protein>
    <submittedName>
        <fullName evidence="1">RING finger and transmembrane domain-containing protein 1</fullName>
    </submittedName>
</protein>
<proteinExistence type="predicted"/>
<reference evidence="2" key="1">
    <citation type="journal article" date="2019" name="Curr. Biol.">
        <title>Genome Sequence of Striga asiatica Provides Insight into the Evolution of Plant Parasitism.</title>
        <authorList>
            <person name="Yoshida S."/>
            <person name="Kim S."/>
            <person name="Wafula E.K."/>
            <person name="Tanskanen J."/>
            <person name="Kim Y.M."/>
            <person name="Honaas L."/>
            <person name="Yang Z."/>
            <person name="Spallek T."/>
            <person name="Conn C.E."/>
            <person name="Ichihashi Y."/>
            <person name="Cheong K."/>
            <person name="Cui S."/>
            <person name="Der J.P."/>
            <person name="Gundlach H."/>
            <person name="Jiao Y."/>
            <person name="Hori C."/>
            <person name="Ishida J.K."/>
            <person name="Kasahara H."/>
            <person name="Kiba T."/>
            <person name="Kim M.S."/>
            <person name="Koo N."/>
            <person name="Laohavisit A."/>
            <person name="Lee Y.H."/>
            <person name="Lumba S."/>
            <person name="McCourt P."/>
            <person name="Mortimer J.C."/>
            <person name="Mutuku J.M."/>
            <person name="Nomura T."/>
            <person name="Sasaki-Sekimoto Y."/>
            <person name="Seto Y."/>
            <person name="Wang Y."/>
            <person name="Wakatake T."/>
            <person name="Sakakibara H."/>
            <person name="Demura T."/>
            <person name="Yamaguchi S."/>
            <person name="Yoneyama K."/>
            <person name="Manabe R.I."/>
            <person name="Nelson D.C."/>
            <person name="Schulman A.H."/>
            <person name="Timko M.P."/>
            <person name="dePamphilis C.W."/>
            <person name="Choi D."/>
            <person name="Shirasu K."/>
        </authorList>
    </citation>
    <scope>NUCLEOTIDE SEQUENCE [LARGE SCALE GENOMIC DNA]</scope>
    <source>
        <strain evidence="2">cv. UVA1</strain>
    </source>
</reference>
<dbReference type="EMBL" id="BKCP01005461">
    <property type="protein sequence ID" value="GER38206.1"/>
    <property type="molecule type" value="Genomic_DNA"/>
</dbReference>